<dbReference type="Proteomes" id="UP000750711">
    <property type="component" value="Unassembled WGS sequence"/>
</dbReference>
<organism evidence="7 8">
    <name type="scientific">Trichoglossum hirsutum</name>
    <dbReference type="NCBI Taxonomy" id="265104"/>
    <lineage>
        <taxon>Eukaryota</taxon>
        <taxon>Fungi</taxon>
        <taxon>Dikarya</taxon>
        <taxon>Ascomycota</taxon>
        <taxon>Pezizomycotina</taxon>
        <taxon>Geoglossomycetes</taxon>
        <taxon>Geoglossales</taxon>
        <taxon>Geoglossaceae</taxon>
        <taxon>Trichoglossum</taxon>
    </lineage>
</organism>
<accession>A0A9P8LHU1</accession>
<dbReference type="InterPro" id="IPR051694">
    <property type="entry name" value="Immunoregulatory_rcpt-like"/>
</dbReference>
<dbReference type="PANTHER" id="PTHR15549:SF30">
    <property type="entry name" value="MID2 DOMAIN-CONTAINING PROTEIN"/>
    <property type="match status" value="1"/>
</dbReference>
<name>A0A9P8LHU1_9PEZI</name>
<reference evidence="7" key="1">
    <citation type="submission" date="2021-03" db="EMBL/GenBank/DDBJ databases">
        <title>Comparative genomics and phylogenomic investigation of the class Geoglossomycetes provide insights into ecological specialization and systematics.</title>
        <authorList>
            <person name="Melie T."/>
            <person name="Pirro S."/>
            <person name="Miller A.N."/>
            <person name="Quandt A."/>
        </authorList>
    </citation>
    <scope>NUCLEOTIDE SEQUENCE</scope>
    <source>
        <strain evidence="7">CAQ_001_2017</strain>
    </source>
</reference>
<comment type="caution">
    <text evidence="7">The sequence shown here is derived from an EMBL/GenBank/DDBJ whole genome shotgun (WGS) entry which is preliminary data.</text>
</comment>
<dbReference type="GO" id="GO:0016020">
    <property type="term" value="C:membrane"/>
    <property type="evidence" value="ECO:0007669"/>
    <property type="project" value="UniProtKB-SubCell"/>
</dbReference>
<keyword evidence="2 6" id="KW-0812">Transmembrane</keyword>
<dbReference type="AlphaFoldDB" id="A0A9P8LHU1"/>
<dbReference type="GO" id="GO:0071944">
    <property type="term" value="C:cell periphery"/>
    <property type="evidence" value="ECO:0007669"/>
    <property type="project" value="UniProtKB-ARBA"/>
</dbReference>
<dbReference type="PANTHER" id="PTHR15549">
    <property type="entry name" value="PAIRED IMMUNOGLOBULIN-LIKE TYPE 2 RECEPTOR"/>
    <property type="match status" value="1"/>
</dbReference>
<evidence type="ECO:0000256" key="4">
    <source>
        <dbReference type="ARBA" id="ARBA00023136"/>
    </source>
</evidence>
<sequence length="155" mass="16317">MCDGSWCCGENNITCCNAKNGVKLAETIGVTLAISSTSVSTATSSPTTTATATHSPSHGLLTSTKTAIAIGIGVGAALAITTLILALWWRQRRRRQEIEKAKSEVTEPSYGGVPEPNDNGGDPAELHNYRSRPELQGDGNARELEVPPVELEGGR</sequence>
<dbReference type="EMBL" id="JAGHQM010000086">
    <property type="protein sequence ID" value="KAH0565519.1"/>
    <property type="molecule type" value="Genomic_DNA"/>
</dbReference>
<keyword evidence="8" id="KW-1185">Reference proteome</keyword>
<evidence type="ECO:0000313" key="7">
    <source>
        <dbReference type="EMBL" id="KAH0565519.1"/>
    </source>
</evidence>
<evidence type="ECO:0000256" key="3">
    <source>
        <dbReference type="ARBA" id="ARBA00022989"/>
    </source>
</evidence>
<proteinExistence type="predicted"/>
<evidence type="ECO:0000256" key="2">
    <source>
        <dbReference type="ARBA" id="ARBA00022692"/>
    </source>
</evidence>
<feature type="compositionally biased region" description="Basic and acidic residues" evidence="5">
    <location>
        <begin position="124"/>
        <end position="145"/>
    </location>
</feature>
<comment type="subcellular location">
    <subcellularLocation>
        <location evidence="1">Membrane</location>
        <topology evidence="1">Single-pass membrane protein</topology>
    </subcellularLocation>
</comment>
<evidence type="ECO:0000256" key="5">
    <source>
        <dbReference type="SAM" id="MobiDB-lite"/>
    </source>
</evidence>
<evidence type="ECO:0000313" key="8">
    <source>
        <dbReference type="Proteomes" id="UP000750711"/>
    </source>
</evidence>
<evidence type="ECO:0000256" key="6">
    <source>
        <dbReference type="SAM" id="Phobius"/>
    </source>
</evidence>
<evidence type="ECO:0000256" key="1">
    <source>
        <dbReference type="ARBA" id="ARBA00004167"/>
    </source>
</evidence>
<feature type="region of interest" description="Disordered" evidence="5">
    <location>
        <begin position="39"/>
        <end position="59"/>
    </location>
</feature>
<feature type="transmembrane region" description="Helical" evidence="6">
    <location>
        <begin position="67"/>
        <end position="89"/>
    </location>
</feature>
<gene>
    <name evidence="7" type="ORF">GP486_001093</name>
</gene>
<keyword evidence="4 6" id="KW-0472">Membrane</keyword>
<protein>
    <submittedName>
        <fullName evidence="7">Uncharacterized protein</fullName>
    </submittedName>
</protein>
<feature type="region of interest" description="Disordered" evidence="5">
    <location>
        <begin position="98"/>
        <end position="155"/>
    </location>
</feature>
<keyword evidence="3 6" id="KW-1133">Transmembrane helix</keyword>